<dbReference type="AlphaFoldDB" id="A0A5A5U0E5"/>
<feature type="transmembrane region" description="Helical" evidence="2">
    <location>
        <begin position="7"/>
        <end position="28"/>
    </location>
</feature>
<proteinExistence type="predicted"/>
<dbReference type="Proteomes" id="UP000323274">
    <property type="component" value="Unassembled WGS sequence"/>
</dbReference>
<evidence type="ECO:0000313" key="4">
    <source>
        <dbReference type="EMBL" id="GDZ83385.1"/>
    </source>
</evidence>
<reference evidence="4 5" key="1">
    <citation type="submission" date="2019-04" db="EMBL/GenBank/DDBJ databases">
        <title>A pseudo-fructophilic Leuconostoc citreum strain F192-5 isolated from peel of satsuma mandarin: the first report for isolation and characterization of strain-dependent fructophilic-like characteristics.</title>
        <authorList>
            <person name="Maeno S."/>
            <person name="Tanizawa Y."/>
            <person name="Kajikawa A."/>
            <person name="Kanesaki Y."/>
            <person name="Kubota E."/>
            <person name="Arita M."/>
            <person name="Leon D."/>
            <person name="Endo A."/>
        </authorList>
    </citation>
    <scope>NUCLEOTIDE SEQUENCE [LARGE SCALE GENOMIC DNA]</scope>
    <source>
        <strain evidence="4 5">F192-5</strain>
    </source>
</reference>
<keyword evidence="2" id="KW-0472">Membrane</keyword>
<gene>
    <name evidence="4" type="ORF">LCIT_06270</name>
</gene>
<comment type="caution">
    <text evidence="4">The sequence shown here is derived from an EMBL/GenBank/DDBJ whole genome shotgun (WGS) entry which is preliminary data.</text>
</comment>
<dbReference type="RefSeq" id="WP_004904747.1">
    <property type="nucleotide sequence ID" value="NZ_BJJW01000002.1"/>
</dbReference>
<organism evidence="4 5">
    <name type="scientific">Leuconostoc citreum</name>
    <dbReference type="NCBI Taxonomy" id="33964"/>
    <lineage>
        <taxon>Bacteria</taxon>
        <taxon>Bacillati</taxon>
        <taxon>Bacillota</taxon>
        <taxon>Bacilli</taxon>
        <taxon>Lactobacillales</taxon>
        <taxon>Lactobacillaceae</taxon>
        <taxon>Leuconostoc</taxon>
    </lineage>
</organism>
<feature type="domain" description="DUF4767" evidence="3">
    <location>
        <begin position="87"/>
        <end position="222"/>
    </location>
</feature>
<dbReference type="GeneID" id="61101680"/>
<name>A0A5A5U0E5_LEUCI</name>
<evidence type="ECO:0000256" key="1">
    <source>
        <dbReference type="SAM" id="MobiDB-lite"/>
    </source>
</evidence>
<evidence type="ECO:0000256" key="2">
    <source>
        <dbReference type="SAM" id="Phobius"/>
    </source>
</evidence>
<evidence type="ECO:0000313" key="5">
    <source>
        <dbReference type="Proteomes" id="UP000323274"/>
    </source>
</evidence>
<protein>
    <recommendedName>
        <fullName evidence="3">DUF4767 domain-containing protein</fullName>
    </recommendedName>
</protein>
<dbReference type="EMBL" id="BJJW01000002">
    <property type="protein sequence ID" value="GDZ83385.1"/>
    <property type="molecule type" value="Genomic_DNA"/>
</dbReference>
<sequence length="224" mass="24528">MSFKKKIIIAVSTIIVIIIAMSSLLIYGNNNKPHATQNAVTKSHRASPEKKADSIILPSTASSSTSVVTGPNTADSKDENHSHVNAGWRLEKQKELSTFMQSWQSQMNQKFDGTYDNKTPDLYGVKFPEALTSGKYNNHIKFDNMNVTPTWSPDGSGDAPIKVVAAAAGNVGAQGTFNRALYLFVIQNNQPKVYVSRTTNGDDLIFTETQNDAIKNGFEQVVNN</sequence>
<feature type="region of interest" description="Disordered" evidence="1">
    <location>
        <begin position="36"/>
        <end position="81"/>
    </location>
</feature>
<evidence type="ECO:0000259" key="3">
    <source>
        <dbReference type="Pfam" id="PF15983"/>
    </source>
</evidence>
<feature type="compositionally biased region" description="Low complexity" evidence="1">
    <location>
        <begin position="59"/>
        <end position="69"/>
    </location>
</feature>
<keyword evidence="2" id="KW-0812">Transmembrane</keyword>
<accession>A0A5A5U0E5</accession>
<dbReference type="InterPro" id="IPR031927">
    <property type="entry name" value="DUF4767"/>
</dbReference>
<dbReference type="Pfam" id="PF15983">
    <property type="entry name" value="DUF4767"/>
    <property type="match status" value="1"/>
</dbReference>
<keyword evidence="2" id="KW-1133">Transmembrane helix</keyword>